<dbReference type="SUPFAM" id="SSF56112">
    <property type="entry name" value="Protein kinase-like (PK-like)"/>
    <property type="match status" value="1"/>
</dbReference>
<evidence type="ECO:0000256" key="2">
    <source>
        <dbReference type="ARBA" id="ARBA00010400"/>
    </source>
</evidence>
<dbReference type="InterPro" id="IPR031825">
    <property type="entry name" value="RXLR"/>
</dbReference>
<dbReference type="PANTHER" id="PTHR44329">
    <property type="entry name" value="SERINE/THREONINE-PROTEIN KINASE TNNI3K-RELATED"/>
    <property type="match status" value="1"/>
</dbReference>
<keyword evidence="4" id="KW-0418">Kinase</keyword>
<evidence type="ECO:0000256" key="1">
    <source>
        <dbReference type="ARBA" id="ARBA00004613"/>
    </source>
</evidence>
<feature type="binding site" evidence="10">
    <location>
        <position position="688"/>
    </location>
    <ligand>
        <name>ATP</name>
        <dbReference type="ChEBI" id="CHEBI:30616"/>
    </ligand>
</feature>
<dbReference type="STRING" id="1094619.G4ZVB7"/>
<keyword evidence="12" id="KW-1133">Transmembrane helix</keyword>
<dbReference type="SUPFAM" id="SSF52058">
    <property type="entry name" value="L domain-like"/>
    <property type="match status" value="1"/>
</dbReference>
<dbReference type="InterPro" id="IPR008271">
    <property type="entry name" value="Ser/Thr_kinase_AS"/>
</dbReference>
<feature type="compositionally biased region" description="Basic and acidic residues" evidence="11">
    <location>
        <begin position="64"/>
        <end position="84"/>
    </location>
</feature>
<dbReference type="PRINTS" id="PR00109">
    <property type="entry name" value="TYRKINASE"/>
</dbReference>
<keyword evidence="6 13" id="KW-0732">Signal</keyword>
<dbReference type="KEGG" id="psoj:PHYSODRAFT_347055"/>
<dbReference type="InParanoid" id="G4ZVB7"/>
<dbReference type="AlphaFoldDB" id="G4ZVB7"/>
<dbReference type="SMART" id="SM00220">
    <property type="entry name" value="S_TKc"/>
    <property type="match status" value="1"/>
</dbReference>
<evidence type="ECO:0000313" key="15">
    <source>
        <dbReference type="EMBL" id="EGZ13741.1"/>
    </source>
</evidence>
<dbReference type="InterPro" id="IPR001611">
    <property type="entry name" value="Leu-rich_rpt"/>
</dbReference>
<evidence type="ECO:0000256" key="5">
    <source>
        <dbReference type="ARBA" id="ARBA00022614"/>
    </source>
</evidence>
<keyword evidence="16" id="KW-1185">Reference proteome</keyword>
<evidence type="ECO:0000259" key="14">
    <source>
        <dbReference type="PROSITE" id="PS50011"/>
    </source>
</evidence>
<name>G4ZVB7_PHYSP</name>
<keyword evidence="9 10" id="KW-0067">ATP-binding</keyword>
<dbReference type="SMR" id="G4ZVB7"/>
<dbReference type="PROSITE" id="PS50011">
    <property type="entry name" value="PROTEIN_KINASE_DOM"/>
    <property type="match status" value="1"/>
</dbReference>
<keyword evidence="12" id="KW-0812">Transmembrane</keyword>
<keyword evidence="4" id="KW-0808">Transferase</keyword>
<evidence type="ECO:0000256" key="7">
    <source>
        <dbReference type="ARBA" id="ARBA00022737"/>
    </source>
</evidence>
<dbReference type="Pfam" id="PF13855">
    <property type="entry name" value="LRR_8"/>
    <property type="match status" value="1"/>
</dbReference>
<comment type="similarity">
    <text evidence="2">Belongs to the RxLR effector family.</text>
</comment>
<feature type="signal peptide" evidence="13">
    <location>
        <begin position="1"/>
        <end position="22"/>
    </location>
</feature>
<evidence type="ECO:0000256" key="4">
    <source>
        <dbReference type="ARBA" id="ARBA00022527"/>
    </source>
</evidence>
<dbReference type="InterPro" id="IPR011009">
    <property type="entry name" value="Kinase-like_dom_sf"/>
</dbReference>
<evidence type="ECO:0000256" key="10">
    <source>
        <dbReference type="PROSITE-ProRule" id="PRU10141"/>
    </source>
</evidence>
<evidence type="ECO:0000256" key="3">
    <source>
        <dbReference type="ARBA" id="ARBA00022525"/>
    </source>
</evidence>
<dbReference type="OMA" id="FMSEMAT"/>
<comment type="subcellular location">
    <subcellularLocation>
        <location evidence="1">Secreted</location>
    </subcellularLocation>
</comment>
<protein>
    <recommendedName>
        <fullName evidence="14">Protein kinase domain-containing protein</fullName>
    </recommendedName>
</protein>
<dbReference type="EMBL" id="JH159156">
    <property type="protein sequence ID" value="EGZ13741.1"/>
    <property type="molecule type" value="Genomic_DNA"/>
</dbReference>
<feature type="region of interest" description="Disordered" evidence="11">
    <location>
        <begin position="59"/>
        <end position="87"/>
    </location>
</feature>
<keyword evidence="3" id="KW-0964">Secreted</keyword>
<dbReference type="InterPro" id="IPR000719">
    <property type="entry name" value="Prot_kinase_dom"/>
</dbReference>
<proteinExistence type="inferred from homology"/>
<dbReference type="GO" id="GO:0005524">
    <property type="term" value="F:ATP binding"/>
    <property type="evidence" value="ECO:0007669"/>
    <property type="project" value="UniProtKB-UniRule"/>
</dbReference>
<feature type="chain" id="PRO_5003472859" description="Protein kinase domain-containing protein" evidence="13">
    <location>
        <begin position="23"/>
        <end position="934"/>
    </location>
</feature>
<dbReference type="Pfam" id="PF16810">
    <property type="entry name" value="RXLR"/>
    <property type="match status" value="1"/>
</dbReference>
<dbReference type="Gene3D" id="3.80.10.10">
    <property type="entry name" value="Ribonuclease Inhibitor"/>
    <property type="match status" value="1"/>
</dbReference>
<dbReference type="PROSITE" id="PS00108">
    <property type="entry name" value="PROTEIN_KINASE_ST"/>
    <property type="match status" value="1"/>
</dbReference>
<evidence type="ECO:0000313" key="16">
    <source>
        <dbReference type="Proteomes" id="UP000002640"/>
    </source>
</evidence>
<keyword evidence="5" id="KW-0433">Leucine-rich repeat</keyword>
<dbReference type="GeneID" id="20648843"/>
<dbReference type="PANTHER" id="PTHR44329:SF214">
    <property type="entry name" value="PROTEIN KINASE DOMAIN-CONTAINING PROTEIN"/>
    <property type="match status" value="1"/>
</dbReference>
<evidence type="ECO:0000256" key="6">
    <source>
        <dbReference type="ARBA" id="ARBA00022729"/>
    </source>
</evidence>
<accession>G4ZVB7</accession>
<dbReference type="InterPro" id="IPR032675">
    <property type="entry name" value="LRR_dom_sf"/>
</dbReference>
<dbReference type="Proteomes" id="UP000002640">
    <property type="component" value="Unassembled WGS sequence"/>
</dbReference>
<feature type="domain" description="Protein kinase" evidence="14">
    <location>
        <begin position="660"/>
        <end position="927"/>
    </location>
</feature>
<dbReference type="InterPro" id="IPR017441">
    <property type="entry name" value="Protein_kinase_ATP_BS"/>
</dbReference>
<reference evidence="15 16" key="1">
    <citation type="journal article" date="2006" name="Science">
        <title>Phytophthora genome sequences uncover evolutionary origins and mechanisms of pathogenesis.</title>
        <authorList>
            <person name="Tyler B.M."/>
            <person name="Tripathy S."/>
            <person name="Zhang X."/>
            <person name="Dehal P."/>
            <person name="Jiang R.H."/>
            <person name="Aerts A."/>
            <person name="Arredondo F.D."/>
            <person name="Baxter L."/>
            <person name="Bensasson D."/>
            <person name="Beynon J.L."/>
            <person name="Chapman J."/>
            <person name="Damasceno C.M."/>
            <person name="Dorrance A.E."/>
            <person name="Dou D."/>
            <person name="Dickerman A.W."/>
            <person name="Dubchak I.L."/>
            <person name="Garbelotto M."/>
            <person name="Gijzen M."/>
            <person name="Gordon S.G."/>
            <person name="Govers F."/>
            <person name="Grunwald N.J."/>
            <person name="Huang W."/>
            <person name="Ivors K.L."/>
            <person name="Jones R.W."/>
            <person name="Kamoun S."/>
            <person name="Krampis K."/>
            <person name="Lamour K.H."/>
            <person name="Lee M.K."/>
            <person name="McDonald W.H."/>
            <person name="Medina M."/>
            <person name="Meijer H.J."/>
            <person name="Nordberg E.K."/>
            <person name="Maclean D.J."/>
            <person name="Ospina-Giraldo M.D."/>
            <person name="Morris P.F."/>
            <person name="Phuntumart V."/>
            <person name="Putnam N.H."/>
            <person name="Rash S."/>
            <person name="Rose J.K."/>
            <person name="Sakihama Y."/>
            <person name="Salamov A.A."/>
            <person name="Savidor A."/>
            <person name="Scheuring C.F."/>
            <person name="Smith B.M."/>
            <person name="Sobral B.W."/>
            <person name="Terry A."/>
            <person name="Torto-Alalibo T.A."/>
            <person name="Win J."/>
            <person name="Xu Z."/>
            <person name="Zhang H."/>
            <person name="Grigoriev I.V."/>
            <person name="Rokhsar D.S."/>
            <person name="Boore J.L."/>
        </authorList>
    </citation>
    <scope>NUCLEOTIDE SEQUENCE [LARGE SCALE GENOMIC DNA]</scope>
    <source>
        <strain evidence="15 16">P6497</strain>
    </source>
</reference>
<dbReference type="InterPro" id="IPR051681">
    <property type="entry name" value="Ser/Thr_Kinases-Pseudokinases"/>
</dbReference>
<evidence type="ECO:0000256" key="11">
    <source>
        <dbReference type="SAM" id="MobiDB-lite"/>
    </source>
</evidence>
<evidence type="ECO:0000256" key="12">
    <source>
        <dbReference type="SAM" id="Phobius"/>
    </source>
</evidence>
<evidence type="ECO:0000256" key="8">
    <source>
        <dbReference type="ARBA" id="ARBA00022741"/>
    </source>
</evidence>
<dbReference type="Gene3D" id="1.10.510.10">
    <property type="entry name" value="Transferase(Phosphotransferase) domain 1"/>
    <property type="match status" value="1"/>
</dbReference>
<feature type="transmembrane region" description="Helical" evidence="12">
    <location>
        <begin position="593"/>
        <end position="617"/>
    </location>
</feature>
<dbReference type="RefSeq" id="XP_009531170.1">
    <property type="nucleotide sequence ID" value="XM_009532875.1"/>
</dbReference>
<keyword evidence="7" id="KW-0677">Repeat</keyword>
<dbReference type="GO" id="GO:0004674">
    <property type="term" value="F:protein serine/threonine kinase activity"/>
    <property type="evidence" value="ECO:0007669"/>
    <property type="project" value="UniProtKB-KW"/>
</dbReference>
<sequence length="934" mass="101202">MRCRCAGMVVMATILLVTEVLSVSTGAREALTLKESPLTDLSTTTGYSNAKQNRVLRVAQTPDQDDRAVDEDAKSEPNETEERAGGVSSIVSKISDKIPMKLKMAWWRDFKKPASYVKKKMGLEGLSGAELTSHKNYKLFLKYKATIEKDWLNYVKAFDENVESTIGSGYLMPKFVSEKATPAELTARVEIWAETGKSASYVRKMLGMDSASGARAYAPYFEHFKQAADAACSRDTTALTSDCSSQCYEGRPCIAFAADAACNATTFGTCVTDSGNASSSSSSSGSSGDSCAFECFTNGPSDFAANGAVQFSDYVFFIPYGSEQSKWEANWTSSQASTVDSQLASEVDETELYPSESNLVFEEMEPLTFLTDTTTAMFVGGTSVWGVRGKVSQVKLSAEFLSSNTQLKNITMVNLGFDVDPPQSTFPTTNVESFTMSNCLLSTYPADLEFMTSVVHVDFSQNYFKDYPVKFSHDTMETLNLSTNALTACSGNFPNMTNLDLSGNTLTEIPSNIFDMPKLKYLNLSDNSFTGVSLTTDQVTFLQNLKTFTIDTFGDVSSCSESAQVKISGVAVCTSTGSAGSSSSSGGGSSSNVGAIVGGIVGALVVVVLAGIAFFCYRRRKARGKGFGTATGYSDRSAGGGLSLWNDQELLSLQVNPDDIEDVRKLGTGAFGVVYLAKYRKNKLVACKRLKKGEATYENTQSFIAEIKLCATLDHPRVVQLLGVAWTIESDLQAMFEYMSNGDLRTYLEKTKSSPRNWNTEKLQLAADITEALVYVHSFTPPIVHRDLKSRNVLLSEDMRGHLSDFGVARVRSANNTMTSGVGTGRWLAPEVIAGNRDYDQTSDIFALGVVLSELDTHMLPYEDARGAGGNPLADVAILQLVASGRLLPTFGPQCPPELQELARRCMAYDPQARPTAVEVAFALRTLQKSGAIY</sequence>
<dbReference type="Gene3D" id="1.20.5.510">
    <property type="entry name" value="Single helix bin"/>
    <property type="match status" value="1"/>
</dbReference>
<gene>
    <name evidence="15" type="ORF">PHYSODRAFT_347055</name>
</gene>
<keyword evidence="8 10" id="KW-0547">Nucleotide-binding</keyword>
<dbReference type="Pfam" id="PF00069">
    <property type="entry name" value="Pkinase"/>
    <property type="match status" value="1"/>
</dbReference>
<evidence type="ECO:0000256" key="13">
    <source>
        <dbReference type="SAM" id="SignalP"/>
    </source>
</evidence>
<dbReference type="PROSITE" id="PS51450">
    <property type="entry name" value="LRR"/>
    <property type="match status" value="1"/>
</dbReference>
<dbReference type="InterPro" id="IPR001245">
    <property type="entry name" value="Ser-Thr/Tyr_kinase_cat_dom"/>
</dbReference>
<keyword evidence="12" id="KW-0472">Membrane</keyword>
<keyword evidence="4" id="KW-0723">Serine/threonine-protein kinase</keyword>
<organism evidence="15 16">
    <name type="scientific">Phytophthora sojae (strain P6497)</name>
    <name type="common">Soybean stem and root rot agent</name>
    <name type="synonym">Phytophthora megasperma f. sp. glycines</name>
    <dbReference type="NCBI Taxonomy" id="1094619"/>
    <lineage>
        <taxon>Eukaryota</taxon>
        <taxon>Sar</taxon>
        <taxon>Stramenopiles</taxon>
        <taxon>Oomycota</taxon>
        <taxon>Peronosporomycetes</taxon>
        <taxon>Peronosporales</taxon>
        <taxon>Peronosporaceae</taxon>
        <taxon>Phytophthora</taxon>
    </lineage>
</organism>
<dbReference type="PROSITE" id="PS00107">
    <property type="entry name" value="PROTEIN_KINASE_ATP"/>
    <property type="match status" value="1"/>
</dbReference>
<evidence type="ECO:0000256" key="9">
    <source>
        <dbReference type="ARBA" id="ARBA00022840"/>
    </source>
</evidence>